<name>A0A6N6VJK0_9HYPH</name>
<keyword evidence="2" id="KW-1185">Reference proteome</keyword>
<proteinExistence type="predicted"/>
<sequence length="227" mass="23547">MLSVGCCGERTMKSLRWEVPIAMAAIVAAGLGGCAKDKVSQPPILSLPTASVCTAAPELTRALPLVFDPEKDLPVTVSLDAGSACLEQKPGERSLYGVVALPAAGQQLVISVASEPIGQSIFAPQLMLLDQKGAVLRRIPRDDFMFRGGALTALIRAHDAERYLVVISDPKMVGQNISQVAGATTATPVTNGIVGFVAYTGSESTTNLTYSHGGTVKVVAQTLGAGK</sequence>
<gene>
    <name evidence="1" type="ORF">F2P47_04125</name>
</gene>
<evidence type="ECO:0000313" key="2">
    <source>
        <dbReference type="Proteomes" id="UP000468901"/>
    </source>
</evidence>
<comment type="caution">
    <text evidence="1">The sequence shown here is derived from an EMBL/GenBank/DDBJ whole genome shotgun (WGS) entry which is preliminary data.</text>
</comment>
<organism evidence="1 2">
    <name type="scientific">Parvibaculum sedimenti</name>
    <dbReference type="NCBI Taxonomy" id="2608632"/>
    <lineage>
        <taxon>Bacteria</taxon>
        <taxon>Pseudomonadati</taxon>
        <taxon>Pseudomonadota</taxon>
        <taxon>Alphaproteobacteria</taxon>
        <taxon>Hyphomicrobiales</taxon>
        <taxon>Parvibaculaceae</taxon>
        <taxon>Parvibaculum</taxon>
    </lineage>
</organism>
<accession>A0A6N6VJK0</accession>
<dbReference type="AlphaFoldDB" id="A0A6N6VJK0"/>
<dbReference type="EMBL" id="WESC01000003">
    <property type="protein sequence ID" value="KAB7741598.1"/>
    <property type="molecule type" value="Genomic_DNA"/>
</dbReference>
<evidence type="ECO:0000313" key="1">
    <source>
        <dbReference type="EMBL" id="KAB7741598.1"/>
    </source>
</evidence>
<reference evidence="1 2" key="1">
    <citation type="submission" date="2019-09" db="EMBL/GenBank/DDBJ databases">
        <title>Parvibaculum sedimenti sp. nov., isolated from sediment.</title>
        <authorList>
            <person name="Wang Y."/>
        </authorList>
    </citation>
    <scope>NUCLEOTIDE SEQUENCE [LARGE SCALE GENOMIC DNA]</scope>
    <source>
        <strain evidence="1 2">HXT-9</strain>
    </source>
</reference>
<dbReference type="Proteomes" id="UP000468901">
    <property type="component" value="Unassembled WGS sequence"/>
</dbReference>
<protein>
    <submittedName>
        <fullName evidence="1">Uncharacterized protein</fullName>
    </submittedName>
</protein>